<dbReference type="RefSeq" id="WP_282592257.1">
    <property type="nucleotide sequence ID" value="NZ_JAPAAF010000019.1"/>
</dbReference>
<evidence type="ECO:0000313" key="1">
    <source>
        <dbReference type="EMBL" id="MCW0483656.1"/>
    </source>
</evidence>
<gene>
    <name evidence="1" type="ORF">N2K84_13010</name>
</gene>
<protein>
    <submittedName>
        <fullName evidence="1">Retropepsin-like domain-containing protein</fullName>
    </submittedName>
</protein>
<organism evidence="1 2">
    <name type="scientific">Gaoshiqia sediminis</name>
    <dbReference type="NCBI Taxonomy" id="2986998"/>
    <lineage>
        <taxon>Bacteria</taxon>
        <taxon>Pseudomonadati</taxon>
        <taxon>Bacteroidota</taxon>
        <taxon>Bacteroidia</taxon>
        <taxon>Marinilabiliales</taxon>
        <taxon>Prolixibacteraceae</taxon>
        <taxon>Gaoshiqia</taxon>
    </lineage>
</organism>
<proteinExistence type="predicted"/>
<accession>A0AA41Y8R0</accession>
<name>A0AA41Y8R0_9BACT</name>
<comment type="caution">
    <text evidence="1">The sequence shown here is derived from an EMBL/GenBank/DDBJ whole genome shotgun (WGS) entry which is preliminary data.</text>
</comment>
<dbReference type="InterPro" id="IPR034122">
    <property type="entry name" value="Retropepsin-like_bacterial"/>
</dbReference>
<sequence length="152" mass="17474">MMPRTIELPLELIELEEQNFHLVLKSELDDGKPACWIVDTGASKTVFDSNLEDYYELVEAKNDEEYQSAGISVGMVETRVGRIRRLKFGRVKVKDLKVALIDLTHVNEIYRKYRDIRIAGLLGSDVLKTYGCCIDYQHGKITFLRKPPKIVK</sequence>
<dbReference type="SUPFAM" id="SSF50630">
    <property type="entry name" value="Acid proteases"/>
    <property type="match status" value="1"/>
</dbReference>
<dbReference type="Pfam" id="PF13650">
    <property type="entry name" value="Asp_protease_2"/>
    <property type="match status" value="1"/>
</dbReference>
<reference evidence="1" key="1">
    <citation type="submission" date="2022-10" db="EMBL/GenBank/DDBJ databases">
        <title>Gaoshiqiia sediminis gen. nov., sp. nov., isolated from coastal sediment.</title>
        <authorList>
            <person name="Yu W.X."/>
            <person name="Mu D.S."/>
            <person name="Du J.Z."/>
            <person name="Liang Y.Q."/>
        </authorList>
    </citation>
    <scope>NUCLEOTIDE SEQUENCE</scope>
    <source>
        <strain evidence="1">A06</strain>
    </source>
</reference>
<dbReference type="CDD" id="cd05483">
    <property type="entry name" value="retropepsin_like_bacteria"/>
    <property type="match status" value="1"/>
</dbReference>
<keyword evidence="2" id="KW-1185">Reference proteome</keyword>
<dbReference type="Gene3D" id="2.40.70.10">
    <property type="entry name" value="Acid Proteases"/>
    <property type="match status" value="1"/>
</dbReference>
<dbReference type="InterPro" id="IPR021109">
    <property type="entry name" value="Peptidase_aspartic_dom_sf"/>
</dbReference>
<dbReference type="AlphaFoldDB" id="A0AA41Y8R0"/>
<evidence type="ECO:0000313" key="2">
    <source>
        <dbReference type="Proteomes" id="UP001163821"/>
    </source>
</evidence>
<dbReference type="EMBL" id="JAPAAF010000019">
    <property type="protein sequence ID" value="MCW0483656.1"/>
    <property type="molecule type" value="Genomic_DNA"/>
</dbReference>
<dbReference type="Proteomes" id="UP001163821">
    <property type="component" value="Unassembled WGS sequence"/>
</dbReference>